<dbReference type="OrthoDB" id="378527at2157"/>
<reference evidence="1 2" key="1">
    <citation type="journal article" date="2014" name="PLoS Genet.">
        <title>Phylogenetically driven sequencing of extremely halophilic archaea reveals strategies for static and dynamic osmo-response.</title>
        <authorList>
            <person name="Becker E.A."/>
            <person name="Seitzer P.M."/>
            <person name="Tritt A."/>
            <person name="Larsen D."/>
            <person name="Krusor M."/>
            <person name="Yao A.I."/>
            <person name="Wu D."/>
            <person name="Madern D."/>
            <person name="Eisen J.A."/>
            <person name="Darling A.E."/>
            <person name="Facciotti M.T."/>
        </authorList>
    </citation>
    <scope>NUCLEOTIDE SEQUENCE [LARGE SCALE GENOMIC DNA]</scope>
    <source>
        <strain evidence="1 2">DSM 1137</strain>
    </source>
</reference>
<evidence type="ECO:0000313" key="1">
    <source>
        <dbReference type="EMBL" id="ELZ38390.1"/>
    </source>
</evidence>
<dbReference type="Proteomes" id="UP000011514">
    <property type="component" value="Unassembled WGS sequence"/>
</dbReference>
<dbReference type="EMBL" id="AOJE01000057">
    <property type="protein sequence ID" value="ELZ38390.1"/>
    <property type="molecule type" value="Genomic_DNA"/>
</dbReference>
<accession>M0DSA5</accession>
<organism evidence="1 2">
    <name type="scientific">Halorubrum saccharovorum DSM 1137</name>
    <dbReference type="NCBI Taxonomy" id="1227484"/>
    <lineage>
        <taxon>Archaea</taxon>
        <taxon>Methanobacteriati</taxon>
        <taxon>Methanobacteriota</taxon>
        <taxon>Stenosarchaea group</taxon>
        <taxon>Halobacteria</taxon>
        <taxon>Halobacteriales</taxon>
        <taxon>Haloferacaceae</taxon>
        <taxon>Halorubrum</taxon>
    </lineage>
</organism>
<evidence type="ECO:0000313" key="2">
    <source>
        <dbReference type="Proteomes" id="UP000011514"/>
    </source>
</evidence>
<comment type="caution">
    <text evidence="1">The sequence shown here is derived from an EMBL/GenBank/DDBJ whole genome shotgun (WGS) entry which is preliminary data.</text>
</comment>
<keyword evidence="2" id="KW-1185">Reference proteome</keyword>
<name>M0DSA5_9EURY</name>
<gene>
    <name evidence="1" type="ORF">C471_10530</name>
</gene>
<evidence type="ECO:0008006" key="3">
    <source>
        <dbReference type="Google" id="ProtNLM"/>
    </source>
</evidence>
<sequence length="144" mass="15466">MERTRRAILGTLGTGAIGALGGCSLRERFGDPQTVTIEVGGDFDTEQPIELEVLPATVESGLSENVVFQQTITVGPSGLEKALSEIGGAFESERALIRVHVLGLGLIGEYTFVPDCPTGATYDEVLYVTLQSVFDVTFRQNRCQ</sequence>
<protein>
    <recommendedName>
        <fullName evidence="3">Lipoprotein</fullName>
    </recommendedName>
</protein>
<dbReference type="PATRIC" id="fig|1227484.4.peg.2065"/>
<dbReference type="AlphaFoldDB" id="M0DSA5"/>
<proteinExistence type="predicted"/>
<dbReference type="RefSeq" id="WP_004048740.1">
    <property type="nucleotide sequence ID" value="NZ_AOJE01000057.1"/>
</dbReference>
<dbReference type="PROSITE" id="PS51257">
    <property type="entry name" value="PROKAR_LIPOPROTEIN"/>
    <property type="match status" value="1"/>
</dbReference>